<name>A0AAQ3TGF9_PASNO</name>
<dbReference type="PANTHER" id="PTHR45786">
    <property type="entry name" value="DNA BINDING PROTEIN-LIKE"/>
    <property type="match status" value="1"/>
</dbReference>
<accession>A0AAQ3TGF9</accession>
<protein>
    <submittedName>
        <fullName evidence="1">Uncharacterized protein</fullName>
    </submittedName>
</protein>
<evidence type="ECO:0000313" key="2">
    <source>
        <dbReference type="Proteomes" id="UP001341281"/>
    </source>
</evidence>
<dbReference type="Proteomes" id="UP001341281">
    <property type="component" value="Chromosome 04"/>
</dbReference>
<gene>
    <name evidence="1" type="ORF">U9M48_019821</name>
</gene>
<proteinExistence type="predicted"/>
<dbReference type="PANTHER" id="PTHR45786:SF74">
    <property type="entry name" value="ATP-DEPENDENT DNA HELICASE"/>
    <property type="match status" value="1"/>
</dbReference>
<reference evidence="1 2" key="1">
    <citation type="submission" date="2024-02" db="EMBL/GenBank/DDBJ databases">
        <title>High-quality chromosome-scale genome assembly of Pensacola bahiagrass (Paspalum notatum Flugge var. saurae).</title>
        <authorList>
            <person name="Vega J.M."/>
            <person name="Podio M."/>
            <person name="Orjuela J."/>
            <person name="Siena L.A."/>
            <person name="Pessino S.C."/>
            <person name="Combes M.C."/>
            <person name="Mariac C."/>
            <person name="Albertini E."/>
            <person name="Pupilli F."/>
            <person name="Ortiz J.P.A."/>
            <person name="Leblanc O."/>
        </authorList>
    </citation>
    <scope>NUCLEOTIDE SEQUENCE [LARGE SCALE GENOMIC DNA]</scope>
    <source>
        <strain evidence="1">R1</strain>
        <tissue evidence="1">Leaf</tissue>
    </source>
</reference>
<organism evidence="1 2">
    <name type="scientific">Paspalum notatum var. saurae</name>
    <dbReference type="NCBI Taxonomy" id="547442"/>
    <lineage>
        <taxon>Eukaryota</taxon>
        <taxon>Viridiplantae</taxon>
        <taxon>Streptophyta</taxon>
        <taxon>Embryophyta</taxon>
        <taxon>Tracheophyta</taxon>
        <taxon>Spermatophyta</taxon>
        <taxon>Magnoliopsida</taxon>
        <taxon>Liliopsida</taxon>
        <taxon>Poales</taxon>
        <taxon>Poaceae</taxon>
        <taxon>PACMAD clade</taxon>
        <taxon>Panicoideae</taxon>
        <taxon>Andropogonodae</taxon>
        <taxon>Paspaleae</taxon>
        <taxon>Paspalinae</taxon>
        <taxon>Paspalum</taxon>
    </lineage>
</organism>
<evidence type="ECO:0000313" key="1">
    <source>
        <dbReference type="EMBL" id="WVZ71207.1"/>
    </source>
</evidence>
<dbReference type="EMBL" id="CP144748">
    <property type="protein sequence ID" value="WVZ71207.1"/>
    <property type="molecule type" value="Genomic_DNA"/>
</dbReference>
<sequence length="296" mass="33591">MDAADAGLKLGYCGELRSRTGKGQRKNMQTCWRRRKKKNGQRQELATIGEKGWHQLVFSTMSSAVLNSAIKNTPYNALKRGKNREWYSRLSAGAKQNKITGSMEIRARTNSTKQGCLQEAGHDTILQSALTQHASGPSTRMTRGALRGVHNPFDSGLWEPDDPMHGVEKMIWIMKIRMMVMLTCMRMLRPGFLTKERLATVKGTGVYRFKAHGQISHRLDQLAPVDAPALNLDNGAENVIHHDQEVGEVSLREYYCYDLQIRPGKFNVVHLGGRQFQQWVVDMYVKVESMRLDWVS</sequence>
<dbReference type="AlphaFoldDB" id="A0AAQ3TGF9"/>
<keyword evidence="2" id="KW-1185">Reference proteome</keyword>